<dbReference type="GO" id="GO:0005524">
    <property type="term" value="F:ATP binding"/>
    <property type="evidence" value="ECO:0007669"/>
    <property type="project" value="InterPro"/>
</dbReference>
<reference evidence="2 3" key="1">
    <citation type="submission" date="2018-08" db="EMBL/GenBank/DDBJ databases">
        <title>Fulvimarina sp. 85, whole genome shotgun sequence.</title>
        <authorList>
            <person name="Tuo L."/>
        </authorList>
    </citation>
    <scope>NUCLEOTIDE SEQUENCE [LARGE SCALE GENOMIC DNA]</scope>
    <source>
        <strain evidence="2 3">85</strain>
    </source>
</reference>
<protein>
    <submittedName>
        <fullName evidence="2">Nucleoside triphosphate hydrolase</fullName>
    </submittedName>
</protein>
<evidence type="ECO:0000313" key="2">
    <source>
        <dbReference type="EMBL" id="RFC63037.1"/>
    </source>
</evidence>
<evidence type="ECO:0000313" key="3">
    <source>
        <dbReference type="Proteomes" id="UP000264310"/>
    </source>
</evidence>
<dbReference type="Pfam" id="PF00485">
    <property type="entry name" value="PRK"/>
    <property type="match status" value="1"/>
</dbReference>
<accession>A0A371X1H1</accession>
<dbReference type="AlphaFoldDB" id="A0A371X1H1"/>
<organism evidence="2 3">
    <name type="scientific">Fulvimarina endophytica</name>
    <dbReference type="NCBI Taxonomy" id="2293836"/>
    <lineage>
        <taxon>Bacteria</taxon>
        <taxon>Pseudomonadati</taxon>
        <taxon>Pseudomonadota</taxon>
        <taxon>Alphaproteobacteria</taxon>
        <taxon>Hyphomicrobiales</taxon>
        <taxon>Aurantimonadaceae</taxon>
        <taxon>Fulvimarina</taxon>
    </lineage>
</organism>
<gene>
    <name evidence="2" type="ORF">DYI37_13920</name>
</gene>
<dbReference type="GO" id="GO:0016301">
    <property type="term" value="F:kinase activity"/>
    <property type="evidence" value="ECO:0007669"/>
    <property type="project" value="InterPro"/>
</dbReference>
<dbReference type="OrthoDB" id="3192509at2"/>
<keyword evidence="3" id="KW-1185">Reference proteome</keyword>
<keyword evidence="2" id="KW-0378">Hydrolase</keyword>
<dbReference type="EMBL" id="QURL01000005">
    <property type="protein sequence ID" value="RFC63037.1"/>
    <property type="molecule type" value="Genomic_DNA"/>
</dbReference>
<feature type="domain" description="Phosphoribulokinase/uridine kinase" evidence="1">
    <location>
        <begin position="23"/>
        <end position="158"/>
    </location>
</feature>
<dbReference type="InterPro" id="IPR027417">
    <property type="entry name" value="P-loop_NTPase"/>
</dbReference>
<dbReference type="InterPro" id="IPR006083">
    <property type="entry name" value="PRK/URK"/>
</dbReference>
<evidence type="ECO:0000259" key="1">
    <source>
        <dbReference type="Pfam" id="PF00485"/>
    </source>
</evidence>
<name>A0A371X1H1_9HYPH</name>
<dbReference type="GO" id="GO:0016787">
    <property type="term" value="F:hydrolase activity"/>
    <property type="evidence" value="ECO:0007669"/>
    <property type="project" value="UniProtKB-KW"/>
</dbReference>
<dbReference type="NCBIfam" id="NF006746">
    <property type="entry name" value="PRK09270.1-5"/>
    <property type="match status" value="1"/>
</dbReference>
<comment type="caution">
    <text evidence="2">The sequence shown here is derived from an EMBL/GenBank/DDBJ whole genome shotgun (WGS) entry which is preliminary data.</text>
</comment>
<dbReference type="PANTHER" id="PTHR10285">
    <property type="entry name" value="URIDINE KINASE"/>
    <property type="match status" value="1"/>
</dbReference>
<dbReference type="SUPFAM" id="SSF52540">
    <property type="entry name" value="P-loop containing nucleoside triphosphate hydrolases"/>
    <property type="match status" value="1"/>
</dbReference>
<dbReference type="Gene3D" id="3.40.50.300">
    <property type="entry name" value="P-loop containing nucleotide triphosphate hydrolases"/>
    <property type="match status" value="1"/>
</dbReference>
<proteinExistence type="predicted"/>
<dbReference type="Proteomes" id="UP000264310">
    <property type="component" value="Unassembled WGS sequence"/>
</dbReference>
<sequence length="208" mass="23384">MTTISRQTFTEIVLGLDRSRRHIVAIAGAPGSGKSTFAEMVCERLNDEMPGASAILPMDGFHFDDRVLEARGDRPRKGAPHTFDVGGLRSTLERLKRREEDVVAVPVFDRSIEIARAGARLIEREVPIILVEGNYLLLDEPRWAVLREFFDLTAFLDVPEATLRERLTDRWLGFGLEGETLRAKLEGNDLPNVATVVRRSIDPDYRIG</sequence>
<dbReference type="RefSeq" id="WP_116683855.1">
    <property type="nucleotide sequence ID" value="NZ_QURL01000005.1"/>
</dbReference>